<feature type="compositionally biased region" description="Pro residues" evidence="1">
    <location>
        <begin position="91"/>
        <end position="109"/>
    </location>
</feature>
<proteinExistence type="predicted"/>
<organism evidence="2 3">
    <name type="scientific">Schizothecium vesticola</name>
    <dbReference type="NCBI Taxonomy" id="314040"/>
    <lineage>
        <taxon>Eukaryota</taxon>
        <taxon>Fungi</taxon>
        <taxon>Dikarya</taxon>
        <taxon>Ascomycota</taxon>
        <taxon>Pezizomycotina</taxon>
        <taxon>Sordariomycetes</taxon>
        <taxon>Sordariomycetidae</taxon>
        <taxon>Sordariales</taxon>
        <taxon>Schizotheciaceae</taxon>
        <taxon>Schizothecium</taxon>
    </lineage>
</organism>
<evidence type="ECO:0000256" key="1">
    <source>
        <dbReference type="SAM" id="MobiDB-lite"/>
    </source>
</evidence>
<comment type="caution">
    <text evidence="2">The sequence shown here is derived from an EMBL/GenBank/DDBJ whole genome shotgun (WGS) entry which is preliminary data.</text>
</comment>
<sequence length="229" mass="25969">MCYTYTITFPGCRSHKVTTLELCNDRLGERQRLASSPTFCCGLIGSRPKERKVCTPEPRWILRNEPCPTCLRNSRGSSKTKTKKNNVDAYRPPPPRPQAHQTPPAPPPQQGFLNERQMQSMMKLQETYRGKAARNSSVYSPDDYYGPRPVAAVPVKGYARRPVPSYLERKPLPPLPLRIKKQGAGAPKPTPPRRPRQSTAVPLPPPPVRYDDEPVPDDDFIDMVYTYNR</sequence>
<keyword evidence="3" id="KW-1185">Reference proteome</keyword>
<evidence type="ECO:0000313" key="2">
    <source>
        <dbReference type="EMBL" id="KAK0754020.1"/>
    </source>
</evidence>
<dbReference type="Proteomes" id="UP001172155">
    <property type="component" value="Unassembled WGS sequence"/>
</dbReference>
<feature type="region of interest" description="Disordered" evidence="1">
    <location>
        <begin position="71"/>
        <end position="112"/>
    </location>
</feature>
<dbReference type="AlphaFoldDB" id="A0AA40KCL5"/>
<protein>
    <submittedName>
        <fullName evidence="2">Uncharacterized protein</fullName>
    </submittedName>
</protein>
<evidence type="ECO:0000313" key="3">
    <source>
        <dbReference type="Proteomes" id="UP001172155"/>
    </source>
</evidence>
<dbReference type="EMBL" id="JAUKUD010000001">
    <property type="protein sequence ID" value="KAK0754020.1"/>
    <property type="molecule type" value="Genomic_DNA"/>
</dbReference>
<name>A0AA40KCL5_9PEZI</name>
<feature type="region of interest" description="Disordered" evidence="1">
    <location>
        <begin position="165"/>
        <end position="217"/>
    </location>
</feature>
<reference evidence="2" key="1">
    <citation type="submission" date="2023-06" db="EMBL/GenBank/DDBJ databases">
        <title>Genome-scale phylogeny and comparative genomics of the fungal order Sordariales.</title>
        <authorList>
            <consortium name="Lawrence Berkeley National Laboratory"/>
            <person name="Hensen N."/>
            <person name="Bonometti L."/>
            <person name="Westerberg I."/>
            <person name="Brannstrom I.O."/>
            <person name="Guillou S."/>
            <person name="Cros-Aarteil S."/>
            <person name="Calhoun S."/>
            <person name="Haridas S."/>
            <person name="Kuo A."/>
            <person name="Mondo S."/>
            <person name="Pangilinan J."/>
            <person name="Riley R."/>
            <person name="LaButti K."/>
            <person name="Andreopoulos B."/>
            <person name="Lipzen A."/>
            <person name="Chen C."/>
            <person name="Yanf M."/>
            <person name="Daum C."/>
            <person name="Ng V."/>
            <person name="Clum A."/>
            <person name="Steindorff A."/>
            <person name="Ohm R."/>
            <person name="Martin F."/>
            <person name="Silar P."/>
            <person name="Natvig D."/>
            <person name="Lalanne C."/>
            <person name="Gautier V."/>
            <person name="Ament-velasquez S.L."/>
            <person name="Kruys A."/>
            <person name="Hutchinson M.I."/>
            <person name="Powell A.J."/>
            <person name="Barry K."/>
            <person name="Miller A.N."/>
            <person name="Grigoriev I.V."/>
            <person name="Debuchy R."/>
            <person name="Gladieux P."/>
            <person name="Thoren M.H."/>
            <person name="Johannesson H."/>
        </authorList>
    </citation>
    <scope>NUCLEOTIDE SEQUENCE</scope>
    <source>
        <strain evidence="2">SMH3187-1</strain>
    </source>
</reference>
<accession>A0AA40KCL5</accession>
<gene>
    <name evidence="2" type="ORF">B0T18DRAFT_442484</name>
</gene>